<accession>A0A1N6FCJ9</accession>
<dbReference type="AlphaFoldDB" id="A0A1N6FCJ9"/>
<dbReference type="InterPro" id="IPR032710">
    <property type="entry name" value="NTF2-like_dom_sf"/>
</dbReference>
<dbReference type="RefSeq" id="WP_074263664.1">
    <property type="nucleotide sequence ID" value="NZ_FSRM01000001.1"/>
</dbReference>
<dbReference type="InterPro" id="IPR037401">
    <property type="entry name" value="SnoaL-like"/>
</dbReference>
<proteinExistence type="predicted"/>
<dbReference type="SUPFAM" id="SSF54427">
    <property type="entry name" value="NTF2-like"/>
    <property type="match status" value="1"/>
</dbReference>
<evidence type="ECO:0000313" key="3">
    <source>
        <dbReference type="Proteomes" id="UP000184693"/>
    </source>
</evidence>
<gene>
    <name evidence="2" type="ORF">SAMN05444168_1458</name>
</gene>
<evidence type="ECO:0000259" key="1">
    <source>
        <dbReference type="Pfam" id="PF12680"/>
    </source>
</evidence>
<dbReference type="Pfam" id="PF12680">
    <property type="entry name" value="SnoaL_2"/>
    <property type="match status" value="1"/>
</dbReference>
<dbReference type="Gene3D" id="3.10.450.50">
    <property type="match status" value="1"/>
</dbReference>
<evidence type="ECO:0000313" key="2">
    <source>
        <dbReference type="EMBL" id="SIN93031.1"/>
    </source>
</evidence>
<reference evidence="2 3" key="1">
    <citation type="submission" date="2016-11" db="EMBL/GenBank/DDBJ databases">
        <authorList>
            <person name="Jaros S."/>
            <person name="Januszkiewicz K."/>
            <person name="Wedrychowicz H."/>
        </authorList>
    </citation>
    <scope>NUCLEOTIDE SEQUENCE [LARGE SCALE GENOMIC DNA]</scope>
    <source>
        <strain evidence="2 3">GAS86</strain>
    </source>
</reference>
<dbReference type="Proteomes" id="UP000184693">
    <property type="component" value="Unassembled WGS sequence"/>
</dbReference>
<organism evidence="2 3">
    <name type="scientific">Paraburkholderia phenazinium</name>
    <dbReference type="NCBI Taxonomy" id="60549"/>
    <lineage>
        <taxon>Bacteria</taxon>
        <taxon>Pseudomonadati</taxon>
        <taxon>Pseudomonadota</taxon>
        <taxon>Betaproteobacteria</taxon>
        <taxon>Burkholderiales</taxon>
        <taxon>Burkholderiaceae</taxon>
        <taxon>Paraburkholderia</taxon>
    </lineage>
</organism>
<dbReference type="EMBL" id="FSRM01000001">
    <property type="protein sequence ID" value="SIN93031.1"/>
    <property type="molecule type" value="Genomic_DNA"/>
</dbReference>
<sequence>MTIEATQAEIRHIYEQWHESVKSRDLDALMALYAEEAIFESPLTLATLPENQSGILTGKTAITSFFAAGLRAPPNDLGRWYRTGTFFCNGTQLTWEYPRQTPDGDQVDLVEMMDIAAGLIVHHRVYWGWVGFRSLHALLAKQHD</sequence>
<name>A0A1N6FCJ9_9BURK</name>
<protein>
    <submittedName>
        <fullName evidence="2">SnoaL-like domain-containing protein</fullName>
    </submittedName>
</protein>
<dbReference type="OrthoDB" id="7375782at2"/>
<feature type="domain" description="SnoaL-like" evidence="1">
    <location>
        <begin position="15"/>
        <end position="123"/>
    </location>
</feature>